<feature type="region of interest" description="Disordered" evidence="1">
    <location>
        <begin position="281"/>
        <end position="305"/>
    </location>
</feature>
<reference evidence="2" key="1">
    <citation type="journal article" date="2021" name="Mol. Ecol. Resour.">
        <title>Apolygus lucorum genome provides insights into omnivorousness and mesophyll feeding.</title>
        <authorList>
            <person name="Liu Y."/>
            <person name="Liu H."/>
            <person name="Wang H."/>
            <person name="Huang T."/>
            <person name="Liu B."/>
            <person name="Yang B."/>
            <person name="Yin L."/>
            <person name="Li B."/>
            <person name="Zhang Y."/>
            <person name="Zhang S."/>
            <person name="Jiang F."/>
            <person name="Zhang X."/>
            <person name="Ren Y."/>
            <person name="Wang B."/>
            <person name="Wang S."/>
            <person name="Lu Y."/>
            <person name="Wu K."/>
            <person name="Fan W."/>
            <person name="Wang G."/>
        </authorList>
    </citation>
    <scope>NUCLEOTIDE SEQUENCE</scope>
    <source>
        <strain evidence="2">12Hb</strain>
    </source>
</reference>
<evidence type="ECO:0000313" key="2">
    <source>
        <dbReference type="EMBL" id="KAF6204048.1"/>
    </source>
</evidence>
<gene>
    <name evidence="2" type="ORF">GE061_002388</name>
</gene>
<evidence type="ECO:0000313" key="3">
    <source>
        <dbReference type="Proteomes" id="UP000466442"/>
    </source>
</evidence>
<evidence type="ECO:0000256" key="1">
    <source>
        <dbReference type="SAM" id="MobiDB-lite"/>
    </source>
</evidence>
<sequence length="498" mass="56265">MSKHREEERKDDAFSGVMDRIYSLQLGDLELNEIKDNLILAASPLHLDTTVMNAKLFSNLFLTLFLVMQDRLDDLDGHRLEISTLNGAYTSSRELLNSSVQDHLRYEAIWLEEKETLEASVIQLKRKVRILESRLTSRIEHVESESIPNSGVKAAEGHHVVSSANSYTQTCDRADVQEDSQVPVPDSKIKELSAKLEKVESLYGNACASLVRQDELFLQNEQNFLTNLNEANLHRCDLLKRTDSLQAELRILRVELDGLEHEKVNLNGIIEDIMARVELGNSYPNRRKDPPGPPESGGSPIEDGRRRIHGVPNVLLLGDSFLYRLSEEVRSLLPSKFSVTSQMMTDAPLSVLLSSLPPESSRPEYIVLSAGAVDVAYNELKRFKHDLLKLCLSGTKSKLILIKAPFNHLLPQWSIVNSTTFKLNKFMCLLSKKFSFVKFIDTCFIDESMIHLRSFEPYYGYCGRRILGEQIRRCILSFGPTISTPVLSSKGPSETKQS</sequence>
<accession>A0A8S9X6Q8</accession>
<name>A0A8S9X6Q8_APOLU</name>
<dbReference type="EMBL" id="WIXP02000010">
    <property type="protein sequence ID" value="KAF6204048.1"/>
    <property type="molecule type" value="Genomic_DNA"/>
</dbReference>
<protein>
    <submittedName>
        <fullName evidence="2">Uncharacterized protein</fullName>
    </submittedName>
</protein>
<dbReference type="AlphaFoldDB" id="A0A8S9X6Q8"/>
<dbReference type="Proteomes" id="UP000466442">
    <property type="component" value="Unassembled WGS sequence"/>
</dbReference>
<proteinExistence type="predicted"/>
<organism evidence="2 3">
    <name type="scientific">Apolygus lucorum</name>
    <name type="common">Small green plant bug</name>
    <name type="synonym">Lygocoris lucorum</name>
    <dbReference type="NCBI Taxonomy" id="248454"/>
    <lineage>
        <taxon>Eukaryota</taxon>
        <taxon>Metazoa</taxon>
        <taxon>Ecdysozoa</taxon>
        <taxon>Arthropoda</taxon>
        <taxon>Hexapoda</taxon>
        <taxon>Insecta</taxon>
        <taxon>Pterygota</taxon>
        <taxon>Neoptera</taxon>
        <taxon>Paraneoptera</taxon>
        <taxon>Hemiptera</taxon>
        <taxon>Heteroptera</taxon>
        <taxon>Panheteroptera</taxon>
        <taxon>Cimicomorpha</taxon>
        <taxon>Miridae</taxon>
        <taxon>Mirini</taxon>
        <taxon>Apolygus</taxon>
    </lineage>
</organism>
<keyword evidence="3" id="KW-1185">Reference proteome</keyword>
<comment type="caution">
    <text evidence="2">The sequence shown here is derived from an EMBL/GenBank/DDBJ whole genome shotgun (WGS) entry which is preliminary data.</text>
</comment>